<evidence type="ECO:0000313" key="3">
    <source>
        <dbReference type="EMBL" id="CAF0856550.1"/>
    </source>
</evidence>
<feature type="compositionally biased region" description="Polar residues" evidence="1">
    <location>
        <begin position="352"/>
        <end position="366"/>
    </location>
</feature>
<evidence type="ECO:0000313" key="5">
    <source>
        <dbReference type="Proteomes" id="UP000663832"/>
    </source>
</evidence>
<sequence>MNILITFLTVVILLISRIYSQSTTADSQYKTTEEITTVTTISTTTTTTTTFAPEVDHEWEDLILAGPTVVNYLGLFMVLASRKNQTLNASAEFTPKHLSVTQPLPVILSRISTDMQAAFKVASDDLIRTRSNMDQIPDHINAGLLLIQTAPNALLETLLPYTLKNVKRAANEGAAVTKPTLERFITVEVILEELVTLLSSTSATKEDDINYLMEAKAYANDIQMQWSLLVKLFKKFSQRADITEIRIVDSFIKPTEVASNLTTPNQRRTHLDKLIPAAIAIDQSSHLLDIMALTYAEISNEHMINQIASDKPYLTLATESARALSQRELWQNTIAQSVKVARLAQVRQNEFAATSSGRNERYSTYSKDPVAT</sequence>
<proteinExistence type="predicted"/>
<feature type="signal peptide" evidence="2">
    <location>
        <begin position="1"/>
        <end position="20"/>
    </location>
</feature>
<organism evidence="4 5">
    <name type="scientific">Adineta steineri</name>
    <dbReference type="NCBI Taxonomy" id="433720"/>
    <lineage>
        <taxon>Eukaryota</taxon>
        <taxon>Metazoa</taxon>
        <taxon>Spiralia</taxon>
        <taxon>Gnathifera</taxon>
        <taxon>Rotifera</taxon>
        <taxon>Eurotatoria</taxon>
        <taxon>Bdelloidea</taxon>
        <taxon>Adinetida</taxon>
        <taxon>Adinetidae</taxon>
        <taxon>Adineta</taxon>
    </lineage>
</organism>
<name>A0A814Y9H6_9BILA</name>
<feature type="chain" id="PRO_5036411140" evidence="2">
    <location>
        <begin position="21"/>
        <end position="372"/>
    </location>
</feature>
<dbReference type="Proteomes" id="UP000663877">
    <property type="component" value="Unassembled WGS sequence"/>
</dbReference>
<evidence type="ECO:0000313" key="4">
    <source>
        <dbReference type="EMBL" id="CAF1226487.1"/>
    </source>
</evidence>
<comment type="caution">
    <text evidence="4">The sequence shown here is derived from an EMBL/GenBank/DDBJ whole genome shotgun (WGS) entry which is preliminary data.</text>
</comment>
<evidence type="ECO:0000256" key="1">
    <source>
        <dbReference type="SAM" id="MobiDB-lite"/>
    </source>
</evidence>
<accession>A0A814Y9H6</accession>
<protein>
    <submittedName>
        <fullName evidence="4">Uncharacterized protein</fullName>
    </submittedName>
</protein>
<dbReference type="EMBL" id="CAJNOI010000025">
    <property type="protein sequence ID" value="CAF0856550.1"/>
    <property type="molecule type" value="Genomic_DNA"/>
</dbReference>
<feature type="region of interest" description="Disordered" evidence="1">
    <location>
        <begin position="352"/>
        <end position="372"/>
    </location>
</feature>
<dbReference type="PANTHER" id="PTHR33488">
    <property type="entry name" value="ZGC:162509"/>
    <property type="match status" value="1"/>
</dbReference>
<dbReference type="EMBL" id="CAJNOM010000205">
    <property type="protein sequence ID" value="CAF1226487.1"/>
    <property type="molecule type" value="Genomic_DNA"/>
</dbReference>
<dbReference type="OrthoDB" id="10010831at2759"/>
<evidence type="ECO:0000256" key="2">
    <source>
        <dbReference type="SAM" id="SignalP"/>
    </source>
</evidence>
<dbReference type="AlphaFoldDB" id="A0A814Y9H6"/>
<dbReference type="Proteomes" id="UP000663832">
    <property type="component" value="Unassembled WGS sequence"/>
</dbReference>
<dbReference type="PANTHER" id="PTHR33488:SF2">
    <property type="entry name" value="EARLY ENDOSOME ANTIGEN 1-LIKE"/>
    <property type="match status" value="1"/>
</dbReference>
<reference evidence="4" key="1">
    <citation type="submission" date="2021-02" db="EMBL/GenBank/DDBJ databases">
        <authorList>
            <person name="Nowell W R."/>
        </authorList>
    </citation>
    <scope>NUCLEOTIDE SEQUENCE</scope>
</reference>
<keyword evidence="2" id="KW-0732">Signal</keyword>
<gene>
    <name evidence="3" type="ORF">BJG266_LOCUS8142</name>
    <name evidence="4" type="ORF">QVE165_LOCUS27194</name>
</gene>
<keyword evidence="5" id="KW-1185">Reference proteome</keyword>